<sequence length="239" mass="28007">MTNLMEFSNQSSLDQLNINVRWMKEWTVTTPHTYLFIFPYTAIWIVLSGAAVIELDQVRYTLRQGDIVSIPPQTYQSWISLEGEEPFHYLSLACEGKVGYFDFIRLYRFPRVVSDIRQEDFDRLVTLWRELAADYAEFLKPFDKKDLKATERRYEDGRGGDGDYPVFMLDTSQTIQHLRIRAGGTLWTLKLFEALQEHLPDRPIAYDNRVFGVCTYVEKHLKEPPTLDELAQYVSLSKE</sequence>
<dbReference type="EMBL" id="JAHZIK010000934">
    <property type="protein sequence ID" value="MBW7457697.1"/>
    <property type="molecule type" value="Genomic_DNA"/>
</dbReference>
<keyword evidence="1" id="KW-0472">Membrane</keyword>
<organism evidence="3 4">
    <name type="scientific">Paenibacillus sepulcri</name>
    <dbReference type="NCBI Taxonomy" id="359917"/>
    <lineage>
        <taxon>Bacteria</taxon>
        <taxon>Bacillati</taxon>
        <taxon>Bacillota</taxon>
        <taxon>Bacilli</taxon>
        <taxon>Bacillales</taxon>
        <taxon>Paenibacillaceae</taxon>
        <taxon>Paenibacillus</taxon>
    </lineage>
</organism>
<dbReference type="Gene3D" id="2.60.120.10">
    <property type="entry name" value="Jelly Rolls"/>
    <property type="match status" value="1"/>
</dbReference>
<feature type="non-terminal residue" evidence="3">
    <location>
        <position position="239"/>
    </location>
</feature>
<feature type="transmembrane region" description="Helical" evidence="1">
    <location>
        <begin position="33"/>
        <end position="53"/>
    </location>
</feature>
<dbReference type="Pfam" id="PF07883">
    <property type="entry name" value="Cupin_2"/>
    <property type="match status" value="1"/>
</dbReference>
<keyword evidence="1" id="KW-1133">Transmembrane helix</keyword>
<accession>A0ABS7C9W4</accession>
<proteinExistence type="predicted"/>
<keyword evidence="4" id="KW-1185">Reference proteome</keyword>
<dbReference type="InterPro" id="IPR014710">
    <property type="entry name" value="RmlC-like_jellyroll"/>
</dbReference>
<dbReference type="Proteomes" id="UP001519887">
    <property type="component" value="Unassembled WGS sequence"/>
</dbReference>
<dbReference type="SUPFAM" id="SSF51182">
    <property type="entry name" value="RmlC-like cupins"/>
    <property type="match status" value="1"/>
</dbReference>
<protein>
    <submittedName>
        <fullName evidence="3">AraC family ligand binding domain-containing protein</fullName>
    </submittedName>
</protein>
<comment type="caution">
    <text evidence="3">The sequence shown here is derived from an EMBL/GenBank/DDBJ whole genome shotgun (WGS) entry which is preliminary data.</text>
</comment>
<reference evidence="3 4" key="1">
    <citation type="submission" date="2021-07" db="EMBL/GenBank/DDBJ databases">
        <title>Paenibacillus radiodurans sp. nov., isolated from the southeastern edge of Tengger Desert.</title>
        <authorList>
            <person name="Zhang G."/>
        </authorList>
    </citation>
    <scope>NUCLEOTIDE SEQUENCE [LARGE SCALE GENOMIC DNA]</scope>
    <source>
        <strain evidence="3 4">CCM 7311</strain>
    </source>
</reference>
<keyword evidence="1" id="KW-0812">Transmembrane</keyword>
<name>A0ABS7C9W4_9BACL</name>
<dbReference type="InterPro" id="IPR013096">
    <property type="entry name" value="Cupin_2"/>
</dbReference>
<feature type="domain" description="Cupin type-2" evidence="2">
    <location>
        <begin position="40"/>
        <end position="91"/>
    </location>
</feature>
<evidence type="ECO:0000313" key="3">
    <source>
        <dbReference type="EMBL" id="MBW7457697.1"/>
    </source>
</evidence>
<evidence type="ECO:0000259" key="2">
    <source>
        <dbReference type="Pfam" id="PF07883"/>
    </source>
</evidence>
<dbReference type="InterPro" id="IPR011051">
    <property type="entry name" value="RmlC_Cupin_sf"/>
</dbReference>
<gene>
    <name evidence="3" type="ORF">K0U00_27005</name>
</gene>
<evidence type="ECO:0000313" key="4">
    <source>
        <dbReference type="Proteomes" id="UP001519887"/>
    </source>
</evidence>
<evidence type="ECO:0000256" key="1">
    <source>
        <dbReference type="SAM" id="Phobius"/>
    </source>
</evidence>